<proteinExistence type="predicted"/>
<dbReference type="EMBL" id="LAZR01044520">
    <property type="protein sequence ID" value="KKL04445.1"/>
    <property type="molecule type" value="Genomic_DNA"/>
</dbReference>
<sequence length="68" mass="7628">PPMKLENSMTNDKKRSKVSVVKEFFGMESKEIMAEWRKDLTDGDKLELAQGAAGNLGLKQDDVDFPLV</sequence>
<gene>
    <name evidence="1" type="ORF">LCGC14_2615950</name>
</gene>
<feature type="non-terminal residue" evidence="1">
    <location>
        <position position="1"/>
    </location>
</feature>
<comment type="caution">
    <text evidence="1">The sequence shown here is derived from an EMBL/GenBank/DDBJ whole genome shotgun (WGS) entry which is preliminary data.</text>
</comment>
<evidence type="ECO:0000313" key="1">
    <source>
        <dbReference type="EMBL" id="KKL04445.1"/>
    </source>
</evidence>
<dbReference type="AlphaFoldDB" id="A0A0F9A4Q3"/>
<protein>
    <submittedName>
        <fullName evidence="1">Uncharacterized protein</fullName>
    </submittedName>
</protein>
<organism evidence="1">
    <name type="scientific">marine sediment metagenome</name>
    <dbReference type="NCBI Taxonomy" id="412755"/>
    <lineage>
        <taxon>unclassified sequences</taxon>
        <taxon>metagenomes</taxon>
        <taxon>ecological metagenomes</taxon>
    </lineage>
</organism>
<reference evidence="1" key="1">
    <citation type="journal article" date="2015" name="Nature">
        <title>Complex archaea that bridge the gap between prokaryotes and eukaryotes.</title>
        <authorList>
            <person name="Spang A."/>
            <person name="Saw J.H."/>
            <person name="Jorgensen S.L."/>
            <person name="Zaremba-Niedzwiedzka K."/>
            <person name="Martijn J."/>
            <person name="Lind A.E."/>
            <person name="van Eijk R."/>
            <person name="Schleper C."/>
            <person name="Guy L."/>
            <person name="Ettema T.J."/>
        </authorList>
    </citation>
    <scope>NUCLEOTIDE SEQUENCE</scope>
</reference>
<accession>A0A0F9A4Q3</accession>
<name>A0A0F9A4Q3_9ZZZZ</name>